<evidence type="ECO:0000313" key="1">
    <source>
        <dbReference type="EMBL" id="SVE14995.1"/>
    </source>
</evidence>
<proteinExistence type="predicted"/>
<gene>
    <name evidence="1" type="ORF">METZ01_LOCUS467849</name>
</gene>
<dbReference type="AlphaFoldDB" id="A0A383B6D5"/>
<name>A0A383B6D5_9ZZZZ</name>
<feature type="non-terminal residue" evidence="1">
    <location>
        <position position="57"/>
    </location>
</feature>
<dbReference type="EMBL" id="UINC01197484">
    <property type="protein sequence ID" value="SVE14995.1"/>
    <property type="molecule type" value="Genomic_DNA"/>
</dbReference>
<reference evidence="1" key="1">
    <citation type="submission" date="2018-05" db="EMBL/GenBank/DDBJ databases">
        <authorList>
            <person name="Lanie J.A."/>
            <person name="Ng W.-L."/>
            <person name="Kazmierczak K.M."/>
            <person name="Andrzejewski T.M."/>
            <person name="Davidsen T.M."/>
            <person name="Wayne K.J."/>
            <person name="Tettelin H."/>
            <person name="Glass J.I."/>
            <person name="Rusch D."/>
            <person name="Podicherti R."/>
            <person name="Tsui H.-C.T."/>
            <person name="Winkler M.E."/>
        </authorList>
    </citation>
    <scope>NUCLEOTIDE SEQUENCE</scope>
</reference>
<protein>
    <submittedName>
        <fullName evidence="1">Uncharacterized protein</fullName>
    </submittedName>
</protein>
<sequence>MVKVSQNDFQLNKFFYKKIGKYHQWIDRLSWQDKNWIKYVSNPNLLTFVLRKNEDIA</sequence>
<organism evidence="1">
    <name type="scientific">marine metagenome</name>
    <dbReference type="NCBI Taxonomy" id="408172"/>
    <lineage>
        <taxon>unclassified sequences</taxon>
        <taxon>metagenomes</taxon>
        <taxon>ecological metagenomes</taxon>
    </lineage>
</organism>
<accession>A0A383B6D5</accession>